<accession>A0A7K0G5P6</accession>
<sequence length="338" mass="38319">MGFAVFHIEKVTTGAGSLGAHIDRSSGQEYTYKNADPNRLQENIHYDCGNSTKMKLNEAIDLRIKSAYTGKKALRKDAVKGLSMVFTGSHEEMKKIFSDENFKNTWLNANLDFVKNEFGVENIVRFSLHMDEKTPHIHAVVVPLTKDGRLSAKEVMGDRTAMSERQTRYADQMQPFGLERGIVGSKAIHNSERWYLGLQNKEQKAILSSVPEFSLLDRVNPSKFLETVSNRLIMASNLHVQADLEAKRRKAQLVTQEANLKRTSDALVKSQDDLQRTRTELKIVALRGTGILKPEFEQKAQDITQTILTATTQAREKERQAKIENQNPEKKNSKGMRR</sequence>
<dbReference type="Proteomes" id="UP000487757">
    <property type="component" value="Unassembled WGS sequence"/>
</dbReference>
<dbReference type="RefSeq" id="WP_154283355.1">
    <property type="nucleotide sequence ID" value="NZ_WKKH01000100.1"/>
</dbReference>
<dbReference type="GO" id="GO:0003677">
    <property type="term" value="F:DNA binding"/>
    <property type="evidence" value="ECO:0007669"/>
    <property type="project" value="InterPro"/>
</dbReference>
<dbReference type="OrthoDB" id="8536512at2"/>
<evidence type="ECO:0000256" key="1">
    <source>
        <dbReference type="SAM" id="MobiDB-lite"/>
    </source>
</evidence>
<proteinExistence type="predicted"/>
<comment type="caution">
    <text evidence="2">The sequence shown here is derived from an EMBL/GenBank/DDBJ whole genome shotgun (WGS) entry which is preliminary data.</text>
</comment>
<feature type="region of interest" description="Disordered" evidence="1">
    <location>
        <begin position="311"/>
        <end position="338"/>
    </location>
</feature>
<reference evidence="2 3" key="1">
    <citation type="submission" date="2019-11" db="EMBL/GenBank/DDBJ databases">
        <title>Pedobacter petrophilus genome.</title>
        <authorList>
            <person name="Feldbauer M.J."/>
            <person name="Newman J.D."/>
        </authorList>
    </citation>
    <scope>NUCLEOTIDE SEQUENCE [LARGE SCALE GENOMIC DNA]</scope>
    <source>
        <strain evidence="2 3">LMG 29686</strain>
    </source>
</reference>
<protein>
    <recommendedName>
        <fullName evidence="4">Plasmid recombination enzyme</fullName>
    </recommendedName>
</protein>
<feature type="compositionally biased region" description="Basic and acidic residues" evidence="1">
    <location>
        <begin position="314"/>
        <end position="332"/>
    </location>
</feature>
<dbReference type="NCBIfam" id="NF041497">
    <property type="entry name" value="MobV"/>
    <property type="match status" value="1"/>
</dbReference>
<name>A0A7K0G5P6_9SPHI</name>
<dbReference type="Pfam" id="PF01076">
    <property type="entry name" value="Mob_Pre"/>
    <property type="match status" value="1"/>
</dbReference>
<dbReference type="Gene3D" id="3.30.930.30">
    <property type="match status" value="1"/>
</dbReference>
<dbReference type="AlphaFoldDB" id="A0A7K0G5P6"/>
<evidence type="ECO:0000313" key="3">
    <source>
        <dbReference type="Proteomes" id="UP000487757"/>
    </source>
</evidence>
<dbReference type="CDD" id="cd17242">
    <property type="entry name" value="MobM_relaxase"/>
    <property type="match status" value="1"/>
</dbReference>
<evidence type="ECO:0000313" key="2">
    <source>
        <dbReference type="EMBL" id="MRX78962.1"/>
    </source>
</evidence>
<evidence type="ECO:0008006" key="4">
    <source>
        <dbReference type="Google" id="ProtNLM"/>
    </source>
</evidence>
<gene>
    <name evidence="2" type="ORF">GJU39_23140</name>
</gene>
<dbReference type="GO" id="GO:0006310">
    <property type="term" value="P:DNA recombination"/>
    <property type="evidence" value="ECO:0007669"/>
    <property type="project" value="InterPro"/>
</dbReference>
<keyword evidence="3" id="KW-1185">Reference proteome</keyword>
<organism evidence="2 3">
    <name type="scientific">Pedobacter petrophilus</name>
    <dbReference type="NCBI Taxonomy" id="1908241"/>
    <lineage>
        <taxon>Bacteria</taxon>
        <taxon>Pseudomonadati</taxon>
        <taxon>Bacteroidota</taxon>
        <taxon>Sphingobacteriia</taxon>
        <taxon>Sphingobacteriales</taxon>
        <taxon>Sphingobacteriaceae</taxon>
        <taxon>Pedobacter</taxon>
    </lineage>
</organism>
<dbReference type="InterPro" id="IPR001668">
    <property type="entry name" value="Mob_Pre"/>
</dbReference>
<dbReference type="EMBL" id="WKKH01000100">
    <property type="protein sequence ID" value="MRX78962.1"/>
    <property type="molecule type" value="Genomic_DNA"/>
</dbReference>